<dbReference type="Proteomes" id="UP001165064">
    <property type="component" value="Unassembled WGS sequence"/>
</dbReference>
<proteinExistence type="predicted"/>
<keyword evidence="2" id="KW-1185">Reference proteome</keyword>
<dbReference type="EMBL" id="BSXS01004983">
    <property type="protein sequence ID" value="GME83781.1"/>
    <property type="molecule type" value="Genomic_DNA"/>
</dbReference>
<protein>
    <submittedName>
        <fullName evidence="1">Unnamed protein product</fullName>
    </submittedName>
</protein>
<organism evidence="1 2">
    <name type="scientific">Ambrosiozyma monospora</name>
    <name type="common">Yeast</name>
    <name type="synonym">Endomycopsis monosporus</name>
    <dbReference type="NCBI Taxonomy" id="43982"/>
    <lineage>
        <taxon>Eukaryota</taxon>
        <taxon>Fungi</taxon>
        <taxon>Dikarya</taxon>
        <taxon>Ascomycota</taxon>
        <taxon>Saccharomycotina</taxon>
        <taxon>Pichiomycetes</taxon>
        <taxon>Pichiales</taxon>
        <taxon>Pichiaceae</taxon>
        <taxon>Ambrosiozyma</taxon>
    </lineage>
</organism>
<accession>A0ACB5T8L4</accession>
<name>A0ACB5T8L4_AMBMO</name>
<evidence type="ECO:0000313" key="2">
    <source>
        <dbReference type="Proteomes" id="UP001165064"/>
    </source>
</evidence>
<sequence>MSKFESKQSVIEKETVDDPDQLSTSLSSTTTRTANSHTKVLVLDADTGDNETVVKDWSKEEEKKAFRKVDFMVMPLLFFAFFILQIDRGNIANALTSTLAKDLKLTNEIINTGTGLFNVGIVVFEIPANMLLQKFGPAKWLSFQIVVWSLCATLQSCVSSHSGFLAARFFMGALEAGYIPGGLYYISTWYKKKDLPIRYGIFFIGNTVASGCSGLIASGILKDLPGDYGLAGWKWIFIVEGTMGIGYGLIFAFFIPDSPQKPKPFHNFFSLFSDKDSKIIRGAVLLDDPEKINSAKEISLKEMKEVVSDWRTWVHFLFSLSFMQNVQALSAYVPVIVKSLGYSAVKANAMSSISSWISLVVMVLSITFINRFEFVCIPTLVSTLVVVIFSAALWGEAHTHKNHAKFGLLMILSGFNTIAHPMNCSWASANSRKPAQRNLRTLLYTKLHSWL</sequence>
<evidence type="ECO:0000313" key="1">
    <source>
        <dbReference type="EMBL" id="GME83781.1"/>
    </source>
</evidence>
<gene>
    <name evidence="1" type="ORF">Amon02_000639800</name>
</gene>
<comment type="caution">
    <text evidence="1">The sequence shown here is derived from an EMBL/GenBank/DDBJ whole genome shotgun (WGS) entry which is preliminary data.</text>
</comment>
<reference evidence="1" key="1">
    <citation type="submission" date="2023-04" db="EMBL/GenBank/DDBJ databases">
        <title>Ambrosiozyma monospora NBRC 10751.</title>
        <authorList>
            <person name="Ichikawa N."/>
            <person name="Sato H."/>
            <person name="Tonouchi N."/>
        </authorList>
    </citation>
    <scope>NUCLEOTIDE SEQUENCE</scope>
    <source>
        <strain evidence="1">NBRC 10751</strain>
    </source>
</reference>